<evidence type="ECO:0000313" key="3">
    <source>
        <dbReference type="Proteomes" id="UP001157910"/>
    </source>
</evidence>
<protein>
    <submittedName>
        <fullName evidence="2">PilZ domain-containing protein</fullName>
    </submittedName>
</protein>
<keyword evidence="3" id="KW-1185">Reference proteome</keyword>
<accession>A0ABY1Q8I1</accession>
<dbReference type="Pfam" id="PF07238">
    <property type="entry name" value="PilZ"/>
    <property type="match status" value="1"/>
</dbReference>
<sequence length="156" mass="17518">MTDQQDFAVVERPDWLEALARRGTRSSTKGSPLPSYPERAARIRTLIKALVIRDGFEAQAVIVRNISLNGMGIASRVLRPRTGEMLRIRLPGQHELYAEVRWAGEDAFGVLLSRRLDLAGVQAACRRRNSPLLDAVEKRLRDDVPPSAMRAGRRFT</sequence>
<dbReference type="RefSeq" id="WP_283405677.1">
    <property type="nucleotide sequence ID" value="NZ_FXUI01000003.1"/>
</dbReference>
<dbReference type="EMBL" id="FXUI01000003">
    <property type="protein sequence ID" value="SMP61425.1"/>
    <property type="molecule type" value="Genomic_DNA"/>
</dbReference>
<reference evidence="2 3" key="1">
    <citation type="submission" date="2017-05" db="EMBL/GenBank/DDBJ databases">
        <authorList>
            <person name="Varghese N."/>
            <person name="Submissions S."/>
        </authorList>
    </citation>
    <scope>NUCLEOTIDE SEQUENCE [LARGE SCALE GENOMIC DNA]</scope>
    <source>
        <strain evidence="2 3">SM16</strain>
    </source>
</reference>
<name>A0ABY1Q8I1_9SPHN</name>
<organism evidence="2 3">
    <name type="scientific">Novosphingobium panipatense</name>
    <dbReference type="NCBI Taxonomy" id="428991"/>
    <lineage>
        <taxon>Bacteria</taxon>
        <taxon>Pseudomonadati</taxon>
        <taxon>Pseudomonadota</taxon>
        <taxon>Alphaproteobacteria</taxon>
        <taxon>Sphingomonadales</taxon>
        <taxon>Sphingomonadaceae</taxon>
        <taxon>Novosphingobium</taxon>
    </lineage>
</organism>
<feature type="domain" description="PilZ" evidence="1">
    <location>
        <begin position="39"/>
        <end position="111"/>
    </location>
</feature>
<comment type="caution">
    <text evidence="2">The sequence shown here is derived from an EMBL/GenBank/DDBJ whole genome shotgun (WGS) entry which is preliminary data.</text>
</comment>
<evidence type="ECO:0000313" key="2">
    <source>
        <dbReference type="EMBL" id="SMP61425.1"/>
    </source>
</evidence>
<dbReference type="Proteomes" id="UP001157910">
    <property type="component" value="Unassembled WGS sequence"/>
</dbReference>
<gene>
    <name evidence="2" type="ORF">SAMN06296065_103258</name>
</gene>
<proteinExistence type="predicted"/>
<evidence type="ECO:0000259" key="1">
    <source>
        <dbReference type="Pfam" id="PF07238"/>
    </source>
</evidence>
<dbReference type="InterPro" id="IPR009875">
    <property type="entry name" value="PilZ_domain"/>
</dbReference>